<proteinExistence type="predicted"/>
<organism evidence="1 2">
    <name type="scientific">Lactuca saligna</name>
    <name type="common">Willowleaf lettuce</name>
    <dbReference type="NCBI Taxonomy" id="75948"/>
    <lineage>
        <taxon>Eukaryota</taxon>
        <taxon>Viridiplantae</taxon>
        <taxon>Streptophyta</taxon>
        <taxon>Embryophyta</taxon>
        <taxon>Tracheophyta</taxon>
        <taxon>Spermatophyta</taxon>
        <taxon>Magnoliopsida</taxon>
        <taxon>eudicotyledons</taxon>
        <taxon>Gunneridae</taxon>
        <taxon>Pentapetalae</taxon>
        <taxon>asterids</taxon>
        <taxon>campanulids</taxon>
        <taxon>Asterales</taxon>
        <taxon>Asteraceae</taxon>
        <taxon>Cichorioideae</taxon>
        <taxon>Cichorieae</taxon>
        <taxon>Lactucinae</taxon>
        <taxon>Lactuca</taxon>
    </lineage>
</organism>
<dbReference type="EMBL" id="OX465085">
    <property type="protein sequence ID" value="CAI9302417.1"/>
    <property type="molecule type" value="Genomic_DNA"/>
</dbReference>
<evidence type="ECO:0000313" key="2">
    <source>
        <dbReference type="Proteomes" id="UP001177003"/>
    </source>
</evidence>
<keyword evidence="2" id="KW-1185">Reference proteome</keyword>
<dbReference type="AlphaFoldDB" id="A0AA36A2R4"/>
<sequence length="148" mass="16364">MSLKGLIGDPRECLRINFCPYDYIQIERMGLVIVHTNKGDAICDDTIAAKGGEKMSMKHFQRISVHPTSSARGICSFSPDSSCSTDDYHQLNSPPLRRTSPSVKDVGVNAFLQNLTFVTAIGDIICSFSMQVDNATNNDDENDDREDD</sequence>
<gene>
    <name evidence="1" type="ORF">LSALG_LOCUS40908</name>
</gene>
<dbReference type="Proteomes" id="UP001177003">
    <property type="component" value="Chromosome 9"/>
</dbReference>
<reference evidence="1" key="1">
    <citation type="submission" date="2023-04" db="EMBL/GenBank/DDBJ databases">
        <authorList>
            <person name="Vijverberg K."/>
            <person name="Xiong W."/>
            <person name="Schranz E."/>
        </authorList>
    </citation>
    <scope>NUCLEOTIDE SEQUENCE</scope>
</reference>
<accession>A0AA36A2R4</accession>
<evidence type="ECO:0000313" key="1">
    <source>
        <dbReference type="EMBL" id="CAI9302417.1"/>
    </source>
</evidence>
<protein>
    <submittedName>
        <fullName evidence="1">Uncharacterized protein</fullName>
    </submittedName>
</protein>
<name>A0AA36A2R4_LACSI</name>